<reference evidence="1" key="1">
    <citation type="submission" date="2011-09" db="EMBL/GenBank/DDBJ databases">
        <title>The permanent draft genome of Mucilaginibacter paludis DSM 18603.</title>
        <authorList>
            <consortium name="US DOE Joint Genome Institute (JGI-PGF)"/>
            <person name="Lucas S."/>
            <person name="Han J."/>
            <person name="Lapidus A."/>
            <person name="Bruce D."/>
            <person name="Goodwin L."/>
            <person name="Pitluck S."/>
            <person name="Peters L."/>
            <person name="Kyrpides N."/>
            <person name="Mavromatis K."/>
            <person name="Ivanova N."/>
            <person name="Mikhailova N."/>
            <person name="Held B."/>
            <person name="Detter J.C."/>
            <person name="Tapia R."/>
            <person name="Han C."/>
            <person name="Land M."/>
            <person name="Hauser L."/>
            <person name="Markowitz V."/>
            <person name="Cheng J.-F."/>
            <person name="Hugenholtz P."/>
            <person name="Woyke T."/>
            <person name="Wu D."/>
            <person name="Tindall B."/>
            <person name="Brambilla E."/>
            <person name="Klenk H.-P."/>
            <person name="Eisen J.A."/>
        </authorList>
    </citation>
    <scope>NUCLEOTIDE SEQUENCE [LARGE SCALE GENOMIC DNA]</scope>
    <source>
        <strain evidence="1">DSM 18603</strain>
    </source>
</reference>
<dbReference type="OrthoDB" id="9861207at2"/>
<evidence type="ECO:0000313" key="1">
    <source>
        <dbReference type="EMBL" id="EHQ29541.1"/>
    </source>
</evidence>
<dbReference type="Pfam" id="PF12732">
    <property type="entry name" value="YtxH"/>
    <property type="match status" value="1"/>
</dbReference>
<proteinExistence type="predicted"/>
<organism evidence="1 2">
    <name type="scientific">Mucilaginibacter paludis DSM 18603</name>
    <dbReference type="NCBI Taxonomy" id="714943"/>
    <lineage>
        <taxon>Bacteria</taxon>
        <taxon>Pseudomonadati</taxon>
        <taxon>Bacteroidota</taxon>
        <taxon>Sphingobacteriia</taxon>
        <taxon>Sphingobacteriales</taxon>
        <taxon>Sphingobacteriaceae</taxon>
        <taxon>Mucilaginibacter</taxon>
    </lineage>
</organism>
<keyword evidence="2" id="KW-1185">Reference proteome</keyword>
<protein>
    <recommendedName>
        <fullName evidence="3">YtxH-like protein</fullName>
    </recommendedName>
</protein>
<dbReference type="RefSeq" id="WP_008510806.1">
    <property type="nucleotide sequence ID" value="NZ_CM001403.1"/>
</dbReference>
<dbReference type="HOGENOM" id="CLU_105320_4_2_10"/>
<name>H1YAT2_9SPHI</name>
<gene>
    <name evidence="1" type="ORF">Mucpa_5469</name>
</gene>
<evidence type="ECO:0008006" key="3">
    <source>
        <dbReference type="Google" id="ProtNLM"/>
    </source>
</evidence>
<evidence type="ECO:0000313" key="2">
    <source>
        <dbReference type="Proteomes" id="UP000002774"/>
    </source>
</evidence>
<sequence length="89" mass="9480">MSNTSKGAVFLLAGLAAGVTLGLLFAPGKGRENREKISSSLQNLGEALVDTAVVQFDTLLNLTDKLVTQFKAQTDPYATMHDDIENAII</sequence>
<accession>H1YAT2</accession>
<dbReference type="Proteomes" id="UP000002774">
    <property type="component" value="Chromosome"/>
</dbReference>
<dbReference type="AlphaFoldDB" id="H1YAT2"/>
<dbReference type="InterPro" id="IPR024623">
    <property type="entry name" value="YtxH"/>
</dbReference>
<dbReference type="EMBL" id="CM001403">
    <property type="protein sequence ID" value="EHQ29541.1"/>
    <property type="molecule type" value="Genomic_DNA"/>
</dbReference>